<comment type="similarity">
    <text evidence="1 10 11">Belongs to the TRAFAC class TrmE-Era-EngA-EngB-Septin-like GTPase superfamily. TrmE GTPase family.</text>
</comment>
<dbReference type="Proteomes" id="UP000018769">
    <property type="component" value="Chromosome I"/>
</dbReference>
<evidence type="ECO:0000256" key="9">
    <source>
        <dbReference type="ARBA" id="ARBA00023134"/>
    </source>
</evidence>
<keyword evidence="5 10" id="KW-0547">Nucleotide-binding</keyword>
<dbReference type="PATRIC" id="fig|673862.3.peg.560"/>
<accession>V6DIC1</accession>
<dbReference type="OrthoDB" id="9805918at2"/>
<dbReference type="CDD" id="cd14858">
    <property type="entry name" value="TrmE_N"/>
    <property type="match status" value="1"/>
</dbReference>
<keyword evidence="9 10" id="KW-0342">GTP-binding</keyword>
<evidence type="ECO:0000256" key="2">
    <source>
        <dbReference type="ARBA" id="ARBA00022490"/>
    </source>
</evidence>
<dbReference type="InterPro" id="IPR027266">
    <property type="entry name" value="TrmE/GcvT-like"/>
</dbReference>
<dbReference type="InterPro" id="IPR004520">
    <property type="entry name" value="GTPase_MnmE"/>
</dbReference>
<feature type="binding site" evidence="10">
    <location>
        <position position="231"/>
    </location>
    <ligand>
        <name>K(+)</name>
        <dbReference type="ChEBI" id="CHEBI:29103"/>
    </ligand>
</feature>
<dbReference type="HAMAP" id="MF_00379">
    <property type="entry name" value="GTPase_MnmE"/>
    <property type="match status" value="1"/>
</dbReference>
<gene>
    <name evidence="10 13" type="primary">mnmE</name>
    <name evidence="10" type="synonym">trmE</name>
    <name evidence="13" type="ORF">BABL1_gene_342</name>
</gene>
<feature type="binding site" evidence="10">
    <location>
        <position position="127"/>
    </location>
    <ligand>
        <name>(6S)-5-formyl-5,6,7,8-tetrahydrofolate</name>
        <dbReference type="ChEBI" id="CHEBI:57457"/>
    </ligand>
</feature>
<dbReference type="FunFam" id="3.40.50.300:FF:001376">
    <property type="entry name" value="tRNA modification GTPase MnmE"/>
    <property type="match status" value="1"/>
</dbReference>
<dbReference type="Pfam" id="PF12631">
    <property type="entry name" value="MnmE_helical"/>
    <property type="match status" value="1"/>
</dbReference>
<feature type="binding site" evidence="10">
    <location>
        <position position="255"/>
    </location>
    <ligand>
        <name>K(+)</name>
        <dbReference type="ChEBI" id="CHEBI:29103"/>
    </ligand>
</feature>
<dbReference type="EC" id="3.6.-.-" evidence="10"/>
<evidence type="ECO:0000256" key="10">
    <source>
        <dbReference type="HAMAP-Rule" id="MF_00379"/>
    </source>
</evidence>
<dbReference type="GO" id="GO:0005525">
    <property type="term" value="F:GTP binding"/>
    <property type="evidence" value="ECO:0007669"/>
    <property type="project" value="UniProtKB-UniRule"/>
</dbReference>
<dbReference type="GO" id="GO:0002098">
    <property type="term" value="P:tRNA wobble uridine modification"/>
    <property type="evidence" value="ECO:0007669"/>
    <property type="project" value="TreeGrafter"/>
</dbReference>
<comment type="subunit">
    <text evidence="10">Homodimer. Heterotetramer of two MnmE and two MnmG subunits.</text>
</comment>
<evidence type="ECO:0000256" key="11">
    <source>
        <dbReference type="RuleBase" id="RU003313"/>
    </source>
</evidence>
<dbReference type="AlphaFoldDB" id="V6DIC1"/>
<dbReference type="PROSITE" id="PS51709">
    <property type="entry name" value="G_TRME"/>
    <property type="match status" value="1"/>
</dbReference>
<reference evidence="13 14" key="1">
    <citation type="journal article" date="2015" name="Biol. Direct">
        <title>Babela massiliensis, a representative of a widespread bacterial phylum with unusual adaptations to parasitism in amoebae.</title>
        <authorList>
            <person name="Pagnier I."/>
            <person name="Yutin N."/>
            <person name="Croce O."/>
            <person name="Makarova K.S."/>
            <person name="Wolf Y.I."/>
            <person name="Benamar S."/>
            <person name="Raoult D."/>
            <person name="Koonin E.V."/>
            <person name="La Scola B."/>
        </authorList>
    </citation>
    <scope>NUCLEOTIDE SEQUENCE [LARGE SCALE GENOMIC DNA]</scope>
    <source>
        <strain evidence="14">BABL1</strain>
    </source>
</reference>
<feature type="binding site" evidence="10">
    <location>
        <begin position="231"/>
        <end position="236"/>
    </location>
    <ligand>
        <name>GTP</name>
        <dbReference type="ChEBI" id="CHEBI:37565"/>
    </ligand>
</feature>
<feature type="binding site" evidence="10">
    <location>
        <position position="235"/>
    </location>
    <ligand>
        <name>Mg(2+)</name>
        <dbReference type="ChEBI" id="CHEBI:18420"/>
    </ligand>
</feature>
<keyword evidence="6 10" id="KW-0378">Hydrolase</keyword>
<dbReference type="NCBIfam" id="TIGR00450">
    <property type="entry name" value="mnmE_trmE_thdF"/>
    <property type="match status" value="1"/>
</dbReference>
<dbReference type="eggNOG" id="COG0486">
    <property type="taxonomic scope" value="Bacteria"/>
</dbReference>
<dbReference type="Gene3D" id="3.40.50.300">
    <property type="entry name" value="P-loop containing nucleotide triphosphate hydrolases"/>
    <property type="match status" value="1"/>
</dbReference>
<dbReference type="InterPro" id="IPR027368">
    <property type="entry name" value="MnmE_dom2"/>
</dbReference>
<dbReference type="InterPro" id="IPR006073">
    <property type="entry name" value="GTP-bd"/>
</dbReference>
<evidence type="ECO:0000256" key="1">
    <source>
        <dbReference type="ARBA" id="ARBA00011043"/>
    </source>
</evidence>
<evidence type="ECO:0000313" key="14">
    <source>
        <dbReference type="Proteomes" id="UP000018769"/>
    </source>
</evidence>
<dbReference type="HOGENOM" id="CLU_019624_4_1_7"/>
<dbReference type="KEGG" id="dpb:BABL1_gene_342"/>
<comment type="caution">
    <text evidence="10">Lacks conserved residue(s) required for the propagation of feature annotation.</text>
</comment>
<dbReference type="InterPro" id="IPR027417">
    <property type="entry name" value="P-loop_NTPase"/>
</dbReference>
<dbReference type="NCBIfam" id="TIGR00231">
    <property type="entry name" value="small_GTP"/>
    <property type="match status" value="1"/>
</dbReference>
<comment type="subcellular location">
    <subcellularLocation>
        <location evidence="10">Cytoplasm</location>
    </subcellularLocation>
</comment>
<dbReference type="InterPro" id="IPR025867">
    <property type="entry name" value="MnmE_helical"/>
</dbReference>
<feature type="binding site" evidence="10">
    <location>
        <position position="252"/>
    </location>
    <ligand>
        <name>K(+)</name>
        <dbReference type="ChEBI" id="CHEBI:29103"/>
    </ligand>
</feature>
<dbReference type="InterPro" id="IPR031168">
    <property type="entry name" value="G_TrmE"/>
</dbReference>
<feature type="binding site" evidence="10">
    <location>
        <begin position="275"/>
        <end position="278"/>
    </location>
    <ligand>
        <name>GTP</name>
        <dbReference type="ChEBI" id="CHEBI:37565"/>
    </ligand>
</feature>
<evidence type="ECO:0000313" key="13">
    <source>
        <dbReference type="EMBL" id="CDK30673.1"/>
    </source>
</evidence>
<dbReference type="SUPFAM" id="SSF52540">
    <property type="entry name" value="P-loop containing nucleoside triphosphate hydrolases"/>
    <property type="match status" value="1"/>
</dbReference>
<dbReference type="CDD" id="cd04164">
    <property type="entry name" value="trmE"/>
    <property type="match status" value="1"/>
</dbReference>
<keyword evidence="2 10" id="KW-0963">Cytoplasm</keyword>
<feature type="binding site" evidence="10">
    <location>
        <position position="88"/>
    </location>
    <ligand>
        <name>(6S)-5-formyl-5,6,7,8-tetrahydrofolate</name>
        <dbReference type="ChEBI" id="CHEBI:57457"/>
    </ligand>
</feature>
<comment type="cofactor">
    <cofactor evidence="10">
        <name>K(+)</name>
        <dbReference type="ChEBI" id="CHEBI:29103"/>
    </cofactor>
    <text evidence="10">Binds 1 potassium ion per subunit.</text>
</comment>
<comment type="function">
    <text evidence="10">Exhibits a very high intrinsic GTPase hydrolysis rate. Involved in the addition of a carboxymethylaminomethyl (cmnm) group at the wobble position (U34) of certain tRNAs, forming tRNA-cmnm(5)s(2)U34.</text>
</comment>
<evidence type="ECO:0000256" key="7">
    <source>
        <dbReference type="ARBA" id="ARBA00022842"/>
    </source>
</evidence>
<sequence length="459" mass="52133">MLTRDQETIIAQCTPNGKGAIALVRLCGSNVREVVSKISYLPNNNIENLSSGTVNFGFVIDDQNNKIDQVMFIIMDGPKTFTGQNTIEITCHNNPFIIQKIISQAVKHGARLAQEGEFTKRAFLNDKIDLIQAEAINELIHANTQLALKKSLSQLQGSFSNWIYKLEKELIRTLAWSQATFEFLDEEVNFNQQIKDHLLKLVKDIKILKKTFDEQQQIRQGIRIALIGSVNAGKSSIFNNLLNQKRAIVTNIAGTTRDAIESGIYLNGNYCTLIDTAGLRQTDDIIEQEGIKKSFEEAAKADIILLIFDQSREINQEEEKVYKELLNQYSKKIILIANKIDLENKTSLNRIFDVHKPIKISSNTKENFNTLEQNIELKILELFSSIESPFLLNKRHFNNLINIENQINTVIEMFNNDMVHHELVAYHLNNIIETISDLTGKTVSEAGLDMVFKEFCVGK</sequence>
<proteinExistence type="inferred from homology"/>
<dbReference type="InterPro" id="IPR005225">
    <property type="entry name" value="Small_GTP-bd"/>
</dbReference>
<evidence type="ECO:0000256" key="6">
    <source>
        <dbReference type="ARBA" id="ARBA00022801"/>
    </source>
</evidence>
<feature type="binding site" evidence="10">
    <location>
        <position position="25"/>
    </location>
    <ligand>
        <name>(6S)-5-formyl-5,6,7,8-tetrahydrofolate</name>
        <dbReference type="ChEBI" id="CHEBI:57457"/>
    </ligand>
</feature>
<feature type="binding site" evidence="10">
    <location>
        <position position="256"/>
    </location>
    <ligand>
        <name>Mg(2+)</name>
        <dbReference type="ChEBI" id="CHEBI:18420"/>
    </ligand>
</feature>
<evidence type="ECO:0000256" key="3">
    <source>
        <dbReference type="ARBA" id="ARBA00022694"/>
    </source>
</evidence>
<feature type="domain" description="TrmE-type G" evidence="12">
    <location>
        <begin position="221"/>
        <end position="380"/>
    </location>
</feature>
<dbReference type="Gene3D" id="1.20.120.430">
    <property type="entry name" value="tRNA modification GTPase MnmE domain 2"/>
    <property type="match status" value="1"/>
</dbReference>
<dbReference type="GO" id="GO:0046872">
    <property type="term" value="F:metal ion binding"/>
    <property type="evidence" value="ECO:0007669"/>
    <property type="project" value="UniProtKB-KW"/>
</dbReference>
<dbReference type="EMBL" id="HG793133">
    <property type="protein sequence ID" value="CDK30673.1"/>
    <property type="molecule type" value="Genomic_DNA"/>
</dbReference>
<dbReference type="GO" id="GO:0005829">
    <property type="term" value="C:cytosol"/>
    <property type="evidence" value="ECO:0007669"/>
    <property type="project" value="TreeGrafter"/>
</dbReference>
<keyword evidence="4 10" id="KW-0479">Metal-binding</keyword>
<keyword evidence="7 10" id="KW-0460">Magnesium</keyword>
<dbReference type="RefSeq" id="WP_023792182.1">
    <property type="nucleotide sequence ID" value="NC_023003.1"/>
</dbReference>
<name>V6DIC1_9BACT</name>
<evidence type="ECO:0000259" key="12">
    <source>
        <dbReference type="PROSITE" id="PS51709"/>
    </source>
</evidence>
<dbReference type="GO" id="GO:0030488">
    <property type="term" value="P:tRNA methylation"/>
    <property type="evidence" value="ECO:0007669"/>
    <property type="project" value="TreeGrafter"/>
</dbReference>
<evidence type="ECO:0000256" key="5">
    <source>
        <dbReference type="ARBA" id="ARBA00022741"/>
    </source>
</evidence>
<dbReference type="PANTHER" id="PTHR42714:SF2">
    <property type="entry name" value="TRNA MODIFICATION GTPASE GTPBP3, MITOCHONDRIAL"/>
    <property type="match status" value="1"/>
</dbReference>
<dbReference type="STRING" id="673862.BABL1_gene_342"/>
<protein>
    <recommendedName>
        <fullName evidence="10">tRNA modification GTPase MnmE</fullName>
        <ecNumber evidence="10">3.6.-.-</ecNumber>
    </recommendedName>
</protein>
<feature type="binding site" evidence="10">
    <location>
        <position position="459"/>
    </location>
    <ligand>
        <name>(6S)-5-formyl-5,6,7,8-tetrahydrofolate</name>
        <dbReference type="ChEBI" id="CHEBI:57457"/>
    </ligand>
</feature>
<keyword evidence="8 10" id="KW-0630">Potassium</keyword>
<dbReference type="GO" id="GO:0003924">
    <property type="term" value="F:GTPase activity"/>
    <property type="evidence" value="ECO:0007669"/>
    <property type="project" value="UniProtKB-UniRule"/>
</dbReference>
<feature type="binding site" evidence="10">
    <location>
        <position position="250"/>
    </location>
    <ligand>
        <name>K(+)</name>
        <dbReference type="ChEBI" id="CHEBI:29103"/>
    </ligand>
</feature>
<dbReference type="InterPro" id="IPR018948">
    <property type="entry name" value="GTP-bd_TrmE_N"/>
</dbReference>
<dbReference type="PANTHER" id="PTHR42714">
    <property type="entry name" value="TRNA MODIFICATION GTPASE GTPBP3"/>
    <property type="match status" value="1"/>
</dbReference>
<feature type="binding site" evidence="10">
    <location>
        <begin position="250"/>
        <end position="256"/>
    </location>
    <ligand>
        <name>GTP</name>
        <dbReference type="ChEBI" id="CHEBI:37565"/>
    </ligand>
</feature>
<evidence type="ECO:0000256" key="4">
    <source>
        <dbReference type="ARBA" id="ARBA00022723"/>
    </source>
</evidence>
<dbReference type="Gene3D" id="3.30.1360.120">
    <property type="entry name" value="Probable tRNA modification gtpase trme, domain 1"/>
    <property type="match status" value="1"/>
</dbReference>
<evidence type="ECO:0000256" key="8">
    <source>
        <dbReference type="ARBA" id="ARBA00022958"/>
    </source>
</evidence>
<keyword evidence="14" id="KW-1185">Reference proteome</keyword>
<organism evidence="13 14">
    <name type="scientific">Candidatus Babela massiliensis</name>
    <dbReference type="NCBI Taxonomy" id="673862"/>
    <lineage>
        <taxon>Bacteria</taxon>
        <taxon>Candidatus Babelota</taxon>
        <taxon>Candidatus Babeliae</taxon>
        <taxon>Candidatus Babeliales</taxon>
        <taxon>Candidatus Babeliaceae</taxon>
        <taxon>Candidatus Babela</taxon>
    </lineage>
</organism>
<keyword evidence="3 10" id="KW-0819">tRNA processing</keyword>
<dbReference type="Pfam" id="PF01926">
    <property type="entry name" value="MMR_HSR1"/>
    <property type="match status" value="1"/>
</dbReference>
<dbReference type="Pfam" id="PF10396">
    <property type="entry name" value="TrmE_N"/>
    <property type="match status" value="1"/>
</dbReference>